<keyword evidence="2" id="KW-1185">Reference proteome</keyword>
<dbReference type="AlphaFoldDB" id="A0A4P6FYZ9"/>
<name>A0A4P6FYZ9_9PSED</name>
<accession>A0A4P6FYZ9</accession>
<gene>
    <name evidence="1" type="ORF">CUN61_02585</name>
</gene>
<protein>
    <submittedName>
        <fullName evidence="1">Uncharacterized protein</fullName>
    </submittedName>
</protein>
<reference evidence="1 2" key="1">
    <citation type="submission" date="2017-11" db="EMBL/GenBank/DDBJ databases">
        <title>Genome sequence of Pseudomonas arsenicoxydans ACM1.</title>
        <authorList>
            <person name="Nascimento F.X."/>
        </authorList>
    </citation>
    <scope>NUCLEOTIDE SEQUENCE [LARGE SCALE GENOMIC DNA]</scope>
    <source>
        <strain evidence="1 2">ACM1</strain>
    </source>
</reference>
<evidence type="ECO:0000313" key="1">
    <source>
        <dbReference type="EMBL" id="QAY82916.1"/>
    </source>
</evidence>
<evidence type="ECO:0000313" key="2">
    <source>
        <dbReference type="Proteomes" id="UP000291121"/>
    </source>
</evidence>
<sequence length="69" mass="7489">MIVPTLCVGMPPVTLCVTPFGDAERPGLHSHAERGNDHALPSFGLSITLINHPVQPLFPRLDSAHPQKR</sequence>
<dbReference type="Proteomes" id="UP000291121">
    <property type="component" value="Chromosome"/>
</dbReference>
<proteinExistence type="predicted"/>
<organism evidence="1 2">
    <name type="scientific">Pseudomonas arsenicoxydans</name>
    <dbReference type="NCBI Taxonomy" id="702115"/>
    <lineage>
        <taxon>Bacteria</taxon>
        <taxon>Pseudomonadati</taxon>
        <taxon>Pseudomonadota</taxon>
        <taxon>Gammaproteobacteria</taxon>
        <taxon>Pseudomonadales</taxon>
        <taxon>Pseudomonadaceae</taxon>
        <taxon>Pseudomonas</taxon>
    </lineage>
</organism>
<dbReference type="EMBL" id="CP024767">
    <property type="protein sequence ID" value="QAY82916.1"/>
    <property type="molecule type" value="Genomic_DNA"/>
</dbReference>